<dbReference type="PANTHER" id="PTHR13044">
    <property type="entry name" value="ACTIVATING TRANSCRIPTION FACTOR ATF 4/5"/>
    <property type="match status" value="1"/>
</dbReference>
<dbReference type="KEGG" id="kne:92177431"/>
<evidence type="ECO:0000256" key="5">
    <source>
        <dbReference type="ARBA" id="ARBA00023242"/>
    </source>
</evidence>
<dbReference type="AlphaFoldDB" id="A0AAW0Z5W3"/>
<dbReference type="GO" id="GO:0001228">
    <property type="term" value="F:DNA-binding transcription activator activity, RNA polymerase II-specific"/>
    <property type="evidence" value="ECO:0007669"/>
    <property type="project" value="TreeGrafter"/>
</dbReference>
<evidence type="ECO:0000256" key="7">
    <source>
        <dbReference type="SAM" id="MobiDB-lite"/>
    </source>
</evidence>
<feature type="compositionally biased region" description="Polar residues" evidence="7">
    <location>
        <begin position="374"/>
        <end position="400"/>
    </location>
</feature>
<evidence type="ECO:0000313" key="10">
    <source>
        <dbReference type="Proteomes" id="UP001388673"/>
    </source>
</evidence>
<evidence type="ECO:0000313" key="9">
    <source>
        <dbReference type="EMBL" id="KAK8869604.1"/>
    </source>
</evidence>
<feature type="region of interest" description="Disordered" evidence="7">
    <location>
        <begin position="374"/>
        <end position="486"/>
    </location>
</feature>
<dbReference type="Pfam" id="PF00170">
    <property type="entry name" value="bZIP_1"/>
    <property type="match status" value="1"/>
</dbReference>
<evidence type="ECO:0000256" key="3">
    <source>
        <dbReference type="ARBA" id="ARBA00023125"/>
    </source>
</evidence>
<dbReference type="SMART" id="SM00338">
    <property type="entry name" value="BRLZ"/>
    <property type="match status" value="1"/>
</dbReference>
<dbReference type="RefSeq" id="XP_066805850.1">
    <property type="nucleotide sequence ID" value="XM_066943308.1"/>
</dbReference>
<evidence type="ECO:0000256" key="1">
    <source>
        <dbReference type="ARBA" id="ARBA00004123"/>
    </source>
</evidence>
<feature type="compositionally biased region" description="Acidic residues" evidence="7">
    <location>
        <begin position="431"/>
        <end position="441"/>
    </location>
</feature>
<dbReference type="InterPro" id="IPR004827">
    <property type="entry name" value="bZIP"/>
</dbReference>
<dbReference type="InterPro" id="IPR046347">
    <property type="entry name" value="bZIP_sf"/>
</dbReference>
<feature type="compositionally biased region" description="Acidic residues" evidence="7">
    <location>
        <begin position="409"/>
        <end position="419"/>
    </location>
</feature>
<feature type="compositionally biased region" description="Polar residues" evidence="7">
    <location>
        <begin position="95"/>
        <end position="111"/>
    </location>
</feature>
<comment type="caution">
    <text evidence="9">The sequence shown here is derived from an EMBL/GenBank/DDBJ whole genome shotgun (WGS) entry which is preliminary data.</text>
</comment>
<feature type="region of interest" description="Disordered" evidence="7">
    <location>
        <begin position="189"/>
        <end position="214"/>
    </location>
</feature>
<evidence type="ECO:0000259" key="8">
    <source>
        <dbReference type="PROSITE" id="PS50217"/>
    </source>
</evidence>
<dbReference type="PANTHER" id="PTHR13044:SF14">
    <property type="entry name" value="CRYPTOCEPHAL, ISOFORM A"/>
    <property type="match status" value="1"/>
</dbReference>
<evidence type="ECO:0000256" key="6">
    <source>
        <dbReference type="SAM" id="Coils"/>
    </source>
</evidence>
<keyword evidence="10" id="KW-1185">Reference proteome</keyword>
<dbReference type="GO" id="GO:0005634">
    <property type="term" value="C:nucleus"/>
    <property type="evidence" value="ECO:0007669"/>
    <property type="project" value="UniProtKB-SubCell"/>
</dbReference>
<feature type="region of interest" description="Disordered" evidence="7">
    <location>
        <begin position="95"/>
        <end position="118"/>
    </location>
</feature>
<keyword evidence="3" id="KW-0238">DNA-binding</keyword>
<reference evidence="9 10" key="1">
    <citation type="journal article" date="2024" name="bioRxiv">
        <title>Comparative genomics of Cryptococcus and Kwoniella reveals pathogenesis evolution and contrasting karyotype dynamics via intercentromeric recombination or chromosome fusion.</title>
        <authorList>
            <person name="Coelho M.A."/>
            <person name="David-Palma M."/>
            <person name="Shea T."/>
            <person name="Bowers K."/>
            <person name="McGinley-Smith S."/>
            <person name="Mohammad A.W."/>
            <person name="Gnirke A."/>
            <person name="Yurkov A.M."/>
            <person name="Nowrousian M."/>
            <person name="Sun S."/>
            <person name="Cuomo C.A."/>
            <person name="Heitman J."/>
        </authorList>
    </citation>
    <scope>NUCLEOTIDE SEQUENCE [LARGE SCALE GENOMIC DNA]</scope>
    <source>
        <strain evidence="9 10">CBS 13917</strain>
    </source>
</reference>
<dbReference type="GeneID" id="92177431"/>
<feature type="domain" description="BZIP" evidence="8">
    <location>
        <begin position="299"/>
        <end position="356"/>
    </location>
</feature>
<protein>
    <recommendedName>
        <fullName evidence="8">BZIP domain-containing protein</fullName>
    </recommendedName>
</protein>
<dbReference type="PROSITE" id="PS50217">
    <property type="entry name" value="BZIP"/>
    <property type="match status" value="1"/>
</dbReference>
<dbReference type="Proteomes" id="UP001388673">
    <property type="component" value="Unassembled WGS sequence"/>
</dbReference>
<keyword evidence="2" id="KW-0805">Transcription regulation</keyword>
<keyword evidence="6" id="KW-0175">Coiled coil</keyword>
<accession>A0AAW0Z5W3</accession>
<name>A0AAW0Z5W3_9TREE</name>
<feature type="region of interest" description="Disordered" evidence="7">
    <location>
        <begin position="21"/>
        <end position="52"/>
    </location>
</feature>
<gene>
    <name evidence="9" type="ORF">IAR55_000171</name>
</gene>
<proteinExistence type="predicted"/>
<keyword evidence="5" id="KW-0539">Nucleus</keyword>
<dbReference type="EMBL" id="JBCAWK010000001">
    <property type="protein sequence ID" value="KAK8869604.1"/>
    <property type="molecule type" value="Genomic_DNA"/>
</dbReference>
<evidence type="ECO:0000256" key="4">
    <source>
        <dbReference type="ARBA" id="ARBA00023163"/>
    </source>
</evidence>
<feature type="compositionally biased region" description="Basic residues" evidence="7">
    <location>
        <begin position="445"/>
        <end position="457"/>
    </location>
</feature>
<feature type="region of interest" description="Disordered" evidence="7">
    <location>
        <begin position="231"/>
        <end position="296"/>
    </location>
</feature>
<dbReference type="SUPFAM" id="SSF57959">
    <property type="entry name" value="Leucine zipper domain"/>
    <property type="match status" value="1"/>
</dbReference>
<feature type="coiled-coil region" evidence="6">
    <location>
        <begin position="331"/>
        <end position="358"/>
    </location>
</feature>
<dbReference type="GO" id="GO:0000977">
    <property type="term" value="F:RNA polymerase II transcription regulatory region sequence-specific DNA binding"/>
    <property type="evidence" value="ECO:0007669"/>
    <property type="project" value="TreeGrafter"/>
</dbReference>
<keyword evidence="4" id="KW-0804">Transcription</keyword>
<sequence length="559" mass="59301">MDKSNDPTMGGLDALVAAASSVAAGKGRSRRDIPMDLIDPALQGDTNDASASKDTADAIGALLSNPAVMQLIAEYNAKKQKRHVSLYTQLLSGSAIPSNTPDTPIQQTRSGRISRPPVHPPPNPFQQLMYGGGGNLFGSNVAGGLGGGMNGSAGTGNGTSDSQLQAIKEALENVSAQADDTTNYDALIQAVGGDPSSNSSRFWRNPDLQTGSSWSGVDAQTLAQATEASQRVLGHGLPSNGKASSSSRKRSASAMESTEDESVESPGGKRYRISADGEGLPAWPLPPTGKGGRKNMPRDELLARRRARNRVAAQESRKKKKEFFGTIADRLKHREDEYAELEAHCQDLEQEIEALKKIVLGAGLQLPGNIPSTLSSASVGGPSQSTPFGDTPGSVDTSTGLLPFQDLFTIDDNDADDADFVPPSSPKPDSESDDSESDEEEATSKSRKKKGGTRRASKFQDEDDEDEFGNGDGAPIAEDEEEDLFLPIEDVPVYPRGEEDEQTVIKQAMNELHVDTPQELMGVIKKMVETAGYGGVTEEQVGMLSKLLALGQAQGMSVW</sequence>
<feature type="compositionally biased region" description="Polar residues" evidence="7">
    <location>
        <begin position="195"/>
        <end position="214"/>
    </location>
</feature>
<evidence type="ECO:0000256" key="2">
    <source>
        <dbReference type="ARBA" id="ARBA00023015"/>
    </source>
</evidence>
<comment type="subcellular location">
    <subcellularLocation>
        <location evidence="1">Nucleus</location>
    </subcellularLocation>
</comment>
<dbReference type="Gene3D" id="1.20.5.170">
    <property type="match status" value="1"/>
</dbReference>
<dbReference type="PROSITE" id="PS00036">
    <property type="entry name" value="BZIP_BASIC"/>
    <property type="match status" value="1"/>
</dbReference>
<organism evidence="9 10">
    <name type="scientific">Kwoniella newhampshirensis</name>
    <dbReference type="NCBI Taxonomy" id="1651941"/>
    <lineage>
        <taxon>Eukaryota</taxon>
        <taxon>Fungi</taxon>
        <taxon>Dikarya</taxon>
        <taxon>Basidiomycota</taxon>
        <taxon>Agaricomycotina</taxon>
        <taxon>Tremellomycetes</taxon>
        <taxon>Tremellales</taxon>
        <taxon>Cryptococcaceae</taxon>
        <taxon>Kwoniella</taxon>
    </lineage>
</organism>